<name>A0A179H931_PURLI</name>
<dbReference type="AlphaFoldDB" id="A0A179H931"/>
<comment type="caution">
    <text evidence="1">The sequence shown here is derived from an EMBL/GenBank/DDBJ whole genome shotgun (WGS) entry which is preliminary data.</text>
</comment>
<reference evidence="1 2" key="1">
    <citation type="submission" date="2016-01" db="EMBL/GenBank/DDBJ databases">
        <title>Biosynthesis of antibiotic leucinostatins and their inhibition on Phytophthora in bio-control Purpureocillium lilacinum.</title>
        <authorList>
            <person name="Wang G."/>
            <person name="Liu Z."/>
            <person name="Lin R."/>
            <person name="Li E."/>
            <person name="Mao Z."/>
            <person name="Ling J."/>
            <person name="Yin W."/>
            <person name="Xie B."/>
        </authorList>
    </citation>
    <scope>NUCLEOTIDE SEQUENCE [LARGE SCALE GENOMIC DNA]</scope>
    <source>
        <strain evidence="1">PLBJ-1</strain>
    </source>
</reference>
<evidence type="ECO:0000313" key="1">
    <source>
        <dbReference type="EMBL" id="OAQ86432.1"/>
    </source>
</evidence>
<accession>A0A179H931</accession>
<dbReference type="Proteomes" id="UP000078240">
    <property type="component" value="Unassembled WGS sequence"/>
</dbReference>
<protein>
    <submittedName>
        <fullName evidence="1">Uncharacterized protein</fullName>
    </submittedName>
</protein>
<gene>
    <name evidence="1" type="ORF">VFPBJ_00472</name>
</gene>
<proteinExistence type="predicted"/>
<sequence>MDCALCGPFRITGAVASFESDSAWLSSPLGSGDFAPVPQPGCSFHRREGGETRHADTNTASRGAVARLVRHDSSPLTDHGAGHPVLCNVWRHYEVRLLCCAVLYTPAMATLA</sequence>
<evidence type="ECO:0000313" key="2">
    <source>
        <dbReference type="Proteomes" id="UP000078240"/>
    </source>
</evidence>
<dbReference type="EMBL" id="LSBH01000001">
    <property type="protein sequence ID" value="OAQ86432.1"/>
    <property type="molecule type" value="Genomic_DNA"/>
</dbReference>
<organism evidence="1 2">
    <name type="scientific">Purpureocillium lilacinum</name>
    <name type="common">Paecilomyces lilacinus</name>
    <dbReference type="NCBI Taxonomy" id="33203"/>
    <lineage>
        <taxon>Eukaryota</taxon>
        <taxon>Fungi</taxon>
        <taxon>Dikarya</taxon>
        <taxon>Ascomycota</taxon>
        <taxon>Pezizomycotina</taxon>
        <taxon>Sordariomycetes</taxon>
        <taxon>Hypocreomycetidae</taxon>
        <taxon>Hypocreales</taxon>
        <taxon>Ophiocordycipitaceae</taxon>
        <taxon>Purpureocillium</taxon>
    </lineage>
</organism>